<accession>A0A4V1KJW5</accession>
<dbReference type="AlphaFoldDB" id="A0A4V1KJW5"/>
<gene>
    <name evidence="2" type="ORF">EK403_01870</name>
</gene>
<proteinExistence type="predicted"/>
<dbReference type="RefSeq" id="WP_128775792.1">
    <property type="nucleotide sequence ID" value="NZ_RYFI01000001.1"/>
</dbReference>
<evidence type="ECO:0000256" key="1">
    <source>
        <dbReference type="SAM" id="MobiDB-lite"/>
    </source>
</evidence>
<name>A0A4V1KJW5_9HYPH</name>
<dbReference type="EMBL" id="RYFI01000001">
    <property type="protein sequence ID" value="RXF75612.1"/>
    <property type="molecule type" value="Genomic_DNA"/>
</dbReference>
<organism evidence="2 3">
    <name type="scientific">Hansschlegelia zhihuaiae</name>
    <dbReference type="NCBI Taxonomy" id="405005"/>
    <lineage>
        <taxon>Bacteria</taxon>
        <taxon>Pseudomonadati</taxon>
        <taxon>Pseudomonadota</taxon>
        <taxon>Alphaproteobacteria</taxon>
        <taxon>Hyphomicrobiales</taxon>
        <taxon>Methylopilaceae</taxon>
        <taxon>Hansschlegelia</taxon>
    </lineage>
</organism>
<protein>
    <submittedName>
        <fullName evidence="2">DUF3175 domain-containing protein</fullName>
    </submittedName>
</protein>
<keyword evidence="3" id="KW-1185">Reference proteome</keyword>
<evidence type="ECO:0000313" key="2">
    <source>
        <dbReference type="EMBL" id="RXF75612.1"/>
    </source>
</evidence>
<feature type="compositionally biased region" description="Basic and acidic residues" evidence="1">
    <location>
        <begin position="35"/>
        <end position="58"/>
    </location>
</feature>
<evidence type="ECO:0000313" key="3">
    <source>
        <dbReference type="Proteomes" id="UP000289708"/>
    </source>
</evidence>
<comment type="caution">
    <text evidence="2">The sequence shown here is derived from an EMBL/GenBank/DDBJ whole genome shotgun (WGS) entry which is preliminary data.</text>
</comment>
<reference evidence="2 3" key="1">
    <citation type="submission" date="2018-12" db="EMBL/GenBank/DDBJ databases">
        <title>bacterium Hansschlegelia zhihuaiae S113.</title>
        <authorList>
            <person name="He J."/>
        </authorList>
    </citation>
    <scope>NUCLEOTIDE SEQUENCE [LARGE SCALE GENOMIC DNA]</scope>
    <source>
        <strain evidence="2 3">S 113</strain>
    </source>
</reference>
<dbReference type="Proteomes" id="UP000289708">
    <property type="component" value="Unassembled WGS sequence"/>
</dbReference>
<dbReference type="Pfam" id="PF11373">
    <property type="entry name" value="DUF3175"/>
    <property type="match status" value="1"/>
</dbReference>
<dbReference type="InterPro" id="IPR021513">
    <property type="entry name" value="Phage_RSL1_Orf186"/>
</dbReference>
<feature type="region of interest" description="Disordered" evidence="1">
    <location>
        <begin position="1"/>
        <end position="60"/>
    </location>
</feature>
<dbReference type="OrthoDB" id="9807263at2"/>
<sequence>MAGKAKHQKSGEKWSQDVTDNSDALDLEEGVFTKSDPKEIAKSLKRSAEASDRRKSDPYRSAISMLTFHINRAGKGLDAGQKKTLEAAKDELRKLFGREPKD</sequence>